<reference evidence="2" key="2">
    <citation type="journal article" date="2015" name="Data Brief">
        <title>Shoot transcriptome of the giant reed, Arundo donax.</title>
        <authorList>
            <person name="Barrero R.A."/>
            <person name="Guerrero F.D."/>
            <person name="Moolhuijzen P."/>
            <person name="Goolsby J.A."/>
            <person name="Tidwell J."/>
            <person name="Bellgard S.E."/>
            <person name="Bellgard M.I."/>
        </authorList>
    </citation>
    <scope>NUCLEOTIDE SEQUENCE</scope>
    <source>
        <tissue evidence="2">Shoot tissue taken approximately 20 cm above the soil surface</tissue>
    </source>
</reference>
<dbReference type="EMBL" id="GBRH01252724">
    <property type="protein sequence ID" value="JAD45171.1"/>
    <property type="molecule type" value="Transcribed_RNA"/>
</dbReference>
<reference evidence="2" key="1">
    <citation type="submission" date="2014-09" db="EMBL/GenBank/DDBJ databases">
        <authorList>
            <person name="Magalhaes I.L.F."/>
            <person name="Oliveira U."/>
            <person name="Santos F.R."/>
            <person name="Vidigal T.H.D.A."/>
            <person name="Brescovit A.D."/>
            <person name="Santos A.J."/>
        </authorList>
    </citation>
    <scope>NUCLEOTIDE SEQUENCE</scope>
    <source>
        <tissue evidence="2">Shoot tissue taken approximately 20 cm above the soil surface</tissue>
    </source>
</reference>
<sequence length="36" mass="4514">MNYFQNSHILLFSFQFCHLFSVYIIIEGNYFYTYIH</sequence>
<evidence type="ECO:0000256" key="1">
    <source>
        <dbReference type="SAM" id="Phobius"/>
    </source>
</evidence>
<organism evidence="2">
    <name type="scientific">Arundo donax</name>
    <name type="common">Giant reed</name>
    <name type="synonym">Donax arundinaceus</name>
    <dbReference type="NCBI Taxonomy" id="35708"/>
    <lineage>
        <taxon>Eukaryota</taxon>
        <taxon>Viridiplantae</taxon>
        <taxon>Streptophyta</taxon>
        <taxon>Embryophyta</taxon>
        <taxon>Tracheophyta</taxon>
        <taxon>Spermatophyta</taxon>
        <taxon>Magnoliopsida</taxon>
        <taxon>Liliopsida</taxon>
        <taxon>Poales</taxon>
        <taxon>Poaceae</taxon>
        <taxon>PACMAD clade</taxon>
        <taxon>Arundinoideae</taxon>
        <taxon>Arundineae</taxon>
        <taxon>Arundo</taxon>
    </lineage>
</organism>
<name>A0A0A9A261_ARUDO</name>
<feature type="transmembrane region" description="Helical" evidence="1">
    <location>
        <begin position="7"/>
        <end position="26"/>
    </location>
</feature>
<accession>A0A0A9A261</accession>
<evidence type="ECO:0000313" key="2">
    <source>
        <dbReference type="EMBL" id="JAD45171.1"/>
    </source>
</evidence>
<protein>
    <submittedName>
        <fullName evidence="2">Uncharacterized protein</fullName>
    </submittedName>
</protein>
<dbReference type="AlphaFoldDB" id="A0A0A9A261"/>
<proteinExistence type="predicted"/>
<keyword evidence="1" id="KW-0812">Transmembrane</keyword>
<keyword evidence="1" id="KW-0472">Membrane</keyword>
<keyword evidence="1" id="KW-1133">Transmembrane helix</keyword>